<keyword evidence="3" id="KW-0414">Isoprene biosynthesis</keyword>
<comment type="caution">
    <text evidence="4">The sequence shown here is derived from an EMBL/GenBank/DDBJ whole genome shotgun (WGS) entry which is preliminary data.</text>
</comment>
<comment type="similarity">
    <text evidence="3">Belongs to the IspD/TarI cytidylyltransferase family. IspD subfamily.</text>
</comment>
<dbReference type="NCBIfam" id="TIGR00453">
    <property type="entry name" value="ispD"/>
    <property type="match status" value="1"/>
</dbReference>
<comment type="function">
    <text evidence="3">Catalyzes the formation of 4-diphosphocytidyl-2-C-methyl-D-erythritol from CTP and 2-C-methyl-D-erythritol 4-phosphate (MEP).</text>
</comment>
<feature type="site" description="Positions MEP for the nucleophilic attack" evidence="3">
    <location>
        <position position="215"/>
    </location>
</feature>
<dbReference type="RefSeq" id="WP_183632035.1">
    <property type="nucleotide sequence ID" value="NZ_BAABLE010000011.1"/>
</dbReference>
<dbReference type="FunFam" id="3.90.550.10:FF:000003">
    <property type="entry name" value="2-C-methyl-D-erythritol 4-phosphate cytidylyltransferase"/>
    <property type="match status" value="1"/>
</dbReference>
<dbReference type="AlphaFoldDB" id="A0A840BEK9"/>
<evidence type="ECO:0000256" key="3">
    <source>
        <dbReference type="HAMAP-Rule" id="MF_00108"/>
    </source>
</evidence>
<dbReference type="InterPro" id="IPR001228">
    <property type="entry name" value="IspD"/>
</dbReference>
<name>A0A840BEK9_9RHOO</name>
<dbReference type="PANTHER" id="PTHR32125:SF4">
    <property type="entry name" value="2-C-METHYL-D-ERYTHRITOL 4-PHOSPHATE CYTIDYLYLTRANSFERASE, CHLOROPLASTIC"/>
    <property type="match status" value="1"/>
</dbReference>
<comment type="pathway">
    <text evidence="3">Isoprenoid biosynthesis; isopentenyl diphosphate biosynthesis via DXP pathway; isopentenyl diphosphate from 1-deoxy-D-xylulose 5-phosphate: step 2/6.</text>
</comment>
<feature type="site" description="Positions MEP for the nucleophilic attack" evidence="3">
    <location>
        <position position="163"/>
    </location>
</feature>
<protein>
    <recommendedName>
        <fullName evidence="3">2-C-methyl-D-erythritol 4-phosphate cytidylyltransferase</fullName>
        <ecNumber evidence="3">2.7.7.60</ecNumber>
    </recommendedName>
    <alternativeName>
        <fullName evidence="3">4-diphosphocytidyl-2C-methyl-D-erythritol synthase</fullName>
    </alternativeName>
    <alternativeName>
        <fullName evidence="3">MEP cytidylyltransferase</fullName>
        <shortName evidence="3">MCT</shortName>
    </alternativeName>
</protein>
<organism evidence="4 5">
    <name type="scientific">Niveibacterium umoris</name>
    <dbReference type="NCBI Taxonomy" id="1193620"/>
    <lineage>
        <taxon>Bacteria</taxon>
        <taxon>Pseudomonadati</taxon>
        <taxon>Pseudomonadota</taxon>
        <taxon>Betaproteobacteria</taxon>
        <taxon>Rhodocyclales</taxon>
        <taxon>Rhodocyclaceae</taxon>
        <taxon>Niveibacterium</taxon>
    </lineage>
</organism>
<keyword evidence="2 3" id="KW-0548">Nucleotidyltransferase</keyword>
<dbReference type="EC" id="2.7.7.60" evidence="3"/>
<gene>
    <name evidence="3" type="primary">ispD</name>
    <name evidence="4" type="ORF">GGR36_000768</name>
</gene>
<accession>A0A840BEK9</accession>
<evidence type="ECO:0000256" key="2">
    <source>
        <dbReference type="ARBA" id="ARBA00022695"/>
    </source>
</evidence>
<dbReference type="CDD" id="cd02516">
    <property type="entry name" value="CDP-ME_synthetase"/>
    <property type="match status" value="1"/>
</dbReference>
<comment type="catalytic activity">
    <reaction evidence="3">
        <text>2-C-methyl-D-erythritol 4-phosphate + CTP + H(+) = 4-CDP-2-C-methyl-D-erythritol + diphosphate</text>
        <dbReference type="Rhea" id="RHEA:13429"/>
        <dbReference type="ChEBI" id="CHEBI:15378"/>
        <dbReference type="ChEBI" id="CHEBI:33019"/>
        <dbReference type="ChEBI" id="CHEBI:37563"/>
        <dbReference type="ChEBI" id="CHEBI:57823"/>
        <dbReference type="ChEBI" id="CHEBI:58262"/>
        <dbReference type="EC" id="2.7.7.60"/>
    </reaction>
</comment>
<dbReference type="SUPFAM" id="SSF53448">
    <property type="entry name" value="Nucleotide-diphospho-sugar transferases"/>
    <property type="match status" value="1"/>
</dbReference>
<proteinExistence type="inferred from homology"/>
<dbReference type="Pfam" id="PF01128">
    <property type="entry name" value="IspD"/>
    <property type="match status" value="1"/>
</dbReference>
<feature type="site" description="Transition state stabilizer" evidence="3">
    <location>
        <position position="22"/>
    </location>
</feature>
<evidence type="ECO:0000313" key="4">
    <source>
        <dbReference type="EMBL" id="MBB4011460.1"/>
    </source>
</evidence>
<dbReference type="InterPro" id="IPR050088">
    <property type="entry name" value="IspD/TarI_cytidylyltransf_bact"/>
</dbReference>
<dbReference type="GO" id="GO:0050518">
    <property type="term" value="F:2-C-methyl-D-erythritol 4-phosphate cytidylyltransferase activity"/>
    <property type="evidence" value="ECO:0007669"/>
    <property type="project" value="UniProtKB-UniRule"/>
</dbReference>
<feature type="site" description="Transition state stabilizer" evidence="3">
    <location>
        <position position="29"/>
    </location>
</feature>
<keyword evidence="5" id="KW-1185">Reference proteome</keyword>
<dbReference type="GO" id="GO:0019288">
    <property type="term" value="P:isopentenyl diphosphate biosynthetic process, methylerythritol 4-phosphate pathway"/>
    <property type="evidence" value="ECO:0007669"/>
    <property type="project" value="UniProtKB-UniRule"/>
</dbReference>
<dbReference type="PANTHER" id="PTHR32125">
    <property type="entry name" value="2-C-METHYL-D-ERYTHRITOL 4-PHOSPHATE CYTIDYLYLTRANSFERASE, CHLOROPLASTIC"/>
    <property type="match status" value="1"/>
</dbReference>
<keyword evidence="1 3" id="KW-0808">Transferase</keyword>
<dbReference type="EMBL" id="JACIET010000001">
    <property type="protein sequence ID" value="MBB4011460.1"/>
    <property type="molecule type" value="Genomic_DNA"/>
</dbReference>
<dbReference type="Gene3D" id="3.90.550.10">
    <property type="entry name" value="Spore Coat Polysaccharide Biosynthesis Protein SpsA, Chain A"/>
    <property type="match status" value="1"/>
</dbReference>
<sequence>MTPIKNSSRFHALVPAAGSGSRMGAPHPKQYLDLLGLPVIRHTIDALLAVERLETVWIVLAPDDVWWAQYDWPHDPRLQVLMCGGATRAESVTKALEMIAQYVPDDTWMLVHDAARACISSAVVDRMLEALSEDPVGGLLAVPVADTLKRADKQGRVAETIARDGLWQAQTPQMFRIGMLRDALAAHPEVTDEASAMEACGHRPRLVPSDASNFKVTFPEDLAMAARILGAAREQK</sequence>
<dbReference type="UniPathway" id="UPA00056">
    <property type="reaction ID" value="UER00093"/>
</dbReference>
<dbReference type="HAMAP" id="MF_00108">
    <property type="entry name" value="IspD"/>
    <property type="match status" value="1"/>
</dbReference>
<reference evidence="4 5" key="1">
    <citation type="submission" date="2020-08" db="EMBL/GenBank/DDBJ databases">
        <title>Genomic Encyclopedia of Type Strains, Phase IV (KMG-IV): sequencing the most valuable type-strain genomes for metagenomic binning, comparative biology and taxonomic classification.</title>
        <authorList>
            <person name="Goeker M."/>
        </authorList>
    </citation>
    <scope>NUCLEOTIDE SEQUENCE [LARGE SCALE GENOMIC DNA]</scope>
    <source>
        <strain evidence="4 5">DSM 106739</strain>
    </source>
</reference>
<evidence type="ECO:0000256" key="1">
    <source>
        <dbReference type="ARBA" id="ARBA00022679"/>
    </source>
</evidence>
<evidence type="ECO:0000313" key="5">
    <source>
        <dbReference type="Proteomes" id="UP000561045"/>
    </source>
</evidence>
<dbReference type="InterPro" id="IPR034683">
    <property type="entry name" value="IspD/TarI"/>
</dbReference>
<dbReference type="Proteomes" id="UP000561045">
    <property type="component" value="Unassembled WGS sequence"/>
</dbReference>
<dbReference type="InterPro" id="IPR029044">
    <property type="entry name" value="Nucleotide-diphossugar_trans"/>
</dbReference>